<evidence type="ECO:0000313" key="9">
    <source>
        <dbReference type="Proteomes" id="UP000534286"/>
    </source>
</evidence>
<sequence length="125" mass="13998">MGDIRSTSRLLEDYQRHIAQLEELHALLHKRLVAARAEWASLTEGERVPGPPTADTTVPPARGRAERARTAVMEIETAIGRLESGVYGTCQRCGAFIALHRLRQVPHTRYCTACHDLPRREEATT</sequence>
<organism evidence="8 9">
    <name type="scientific">Streptosporangium album</name>
    <dbReference type="NCBI Taxonomy" id="47479"/>
    <lineage>
        <taxon>Bacteria</taxon>
        <taxon>Bacillati</taxon>
        <taxon>Actinomycetota</taxon>
        <taxon>Actinomycetes</taxon>
        <taxon>Streptosporangiales</taxon>
        <taxon>Streptosporangiaceae</taxon>
        <taxon>Streptosporangium</taxon>
    </lineage>
</organism>
<evidence type="ECO:0000256" key="1">
    <source>
        <dbReference type="ARBA" id="ARBA00022723"/>
    </source>
</evidence>
<keyword evidence="9" id="KW-1185">Reference proteome</keyword>
<feature type="region of interest" description="Disordered" evidence="6">
    <location>
        <begin position="44"/>
        <end position="63"/>
    </location>
</feature>
<feature type="zinc finger region" description="dksA C4-type" evidence="4">
    <location>
        <begin position="90"/>
        <end position="114"/>
    </location>
</feature>
<dbReference type="EMBL" id="JACHJU010000001">
    <property type="protein sequence ID" value="MBB4937236.1"/>
    <property type="molecule type" value="Genomic_DNA"/>
</dbReference>
<feature type="domain" description="Zinc finger DksA/TraR C4-type" evidence="7">
    <location>
        <begin position="86"/>
        <end position="115"/>
    </location>
</feature>
<evidence type="ECO:0000259" key="7">
    <source>
        <dbReference type="Pfam" id="PF01258"/>
    </source>
</evidence>
<gene>
    <name evidence="8" type="ORF">FHR32_001541</name>
</gene>
<evidence type="ECO:0000256" key="4">
    <source>
        <dbReference type="PROSITE-ProRule" id="PRU00510"/>
    </source>
</evidence>
<keyword evidence="5" id="KW-0175">Coiled coil</keyword>
<dbReference type="PROSITE" id="PS51128">
    <property type="entry name" value="ZF_DKSA_2"/>
    <property type="match status" value="1"/>
</dbReference>
<evidence type="ECO:0000256" key="5">
    <source>
        <dbReference type="SAM" id="Coils"/>
    </source>
</evidence>
<name>A0A7W7RS85_9ACTN</name>
<dbReference type="AlphaFoldDB" id="A0A7W7RS85"/>
<keyword evidence="3" id="KW-0862">Zinc</keyword>
<proteinExistence type="predicted"/>
<evidence type="ECO:0000256" key="6">
    <source>
        <dbReference type="SAM" id="MobiDB-lite"/>
    </source>
</evidence>
<evidence type="ECO:0000256" key="2">
    <source>
        <dbReference type="ARBA" id="ARBA00022771"/>
    </source>
</evidence>
<protein>
    <submittedName>
        <fullName evidence="8">DnaK suppressor protein</fullName>
    </submittedName>
</protein>
<dbReference type="PANTHER" id="PTHR33823:SF4">
    <property type="entry name" value="GENERAL STRESS PROTEIN 16O"/>
    <property type="match status" value="1"/>
</dbReference>
<dbReference type="RefSeq" id="WP_184753644.1">
    <property type="nucleotide sequence ID" value="NZ_BAABEK010000020.1"/>
</dbReference>
<dbReference type="Gene3D" id="1.20.120.910">
    <property type="entry name" value="DksA, coiled-coil domain"/>
    <property type="match status" value="1"/>
</dbReference>
<comment type="caution">
    <text evidence="8">The sequence shown here is derived from an EMBL/GenBank/DDBJ whole genome shotgun (WGS) entry which is preliminary data.</text>
</comment>
<dbReference type="InterPro" id="IPR000962">
    <property type="entry name" value="Znf_DskA_TraR"/>
</dbReference>
<dbReference type="Pfam" id="PF01258">
    <property type="entry name" value="zf-dskA_traR"/>
    <property type="match status" value="1"/>
</dbReference>
<dbReference type="PANTHER" id="PTHR33823">
    <property type="entry name" value="RNA POLYMERASE-BINDING TRANSCRIPTION FACTOR DKSA-RELATED"/>
    <property type="match status" value="1"/>
</dbReference>
<dbReference type="SUPFAM" id="SSF57716">
    <property type="entry name" value="Glucocorticoid receptor-like (DNA-binding domain)"/>
    <property type="match status" value="1"/>
</dbReference>
<evidence type="ECO:0000313" key="8">
    <source>
        <dbReference type="EMBL" id="MBB4937236.1"/>
    </source>
</evidence>
<keyword evidence="2" id="KW-0863">Zinc-finger</keyword>
<reference evidence="8 9" key="1">
    <citation type="submission" date="2020-08" db="EMBL/GenBank/DDBJ databases">
        <title>Sequencing the genomes of 1000 actinobacteria strains.</title>
        <authorList>
            <person name="Klenk H.-P."/>
        </authorList>
    </citation>
    <scope>NUCLEOTIDE SEQUENCE [LARGE SCALE GENOMIC DNA]</scope>
    <source>
        <strain evidence="8 9">DSM 43023</strain>
    </source>
</reference>
<feature type="coiled-coil region" evidence="5">
    <location>
        <begin position="4"/>
        <end position="38"/>
    </location>
</feature>
<evidence type="ECO:0000256" key="3">
    <source>
        <dbReference type="ARBA" id="ARBA00022833"/>
    </source>
</evidence>
<dbReference type="Proteomes" id="UP000534286">
    <property type="component" value="Unassembled WGS sequence"/>
</dbReference>
<keyword evidence="1" id="KW-0479">Metal-binding</keyword>
<dbReference type="GO" id="GO:0008270">
    <property type="term" value="F:zinc ion binding"/>
    <property type="evidence" value="ECO:0007669"/>
    <property type="project" value="UniProtKB-KW"/>
</dbReference>
<accession>A0A7W7RS85</accession>